<gene>
    <name evidence="10" type="ORF">Cni_G16943</name>
</gene>
<evidence type="ECO:0000313" key="10">
    <source>
        <dbReference type="EMBL" id="WOL08191.1"/>
    </source>
</evidence>
<feature type="DNA-binding region" description="Homeobox" evidence="8">
    <location>
        <begin position="513"/>
        <end position="575"/>
    </location>
</feature>
<evidence type="ECO:0000256" key="6">
    <source>
        <dbReference type="ARBA" id="ARBA00023163"/>
    </source>
</evidence>
<keyword evidence="7 8" id="KW-0539">Nucleus</keyword>
<evidence type="ECO:0000256" key="4">
    <source>
        <dbReference type="ARBA" id="ARBA00023125"/>
    </source>
</evidence>
<dbReference type="GO" id="GO:0005634">
    <property type="term" value="C:nucleus"/>
    <property type="evidence" value="ECO:0007669"/>
    <property type="project" value="UniProtKB-SubCell"/>
</dbReference>
<comment type="similarity">
    <text evidence="2">Belongs to the TALE/BELL homeobox family.</text>
</comment>
<dbReference type="InterPro" id="IPR008422">
    <property type="entry name" value="KN_HD"/>
</dbReference>
<sequence>MENDIFNGSLPMFGQSHMLLDPVPSQILSGPCVQSDLLGNNSYRQILTGNPLVSTMQEVTAIEDIYLTSNGVMSCSDNLFPRYAPHIADDSFSGSTVNIGLHEHLSGAPLSPNSVVNPFSSTSALPENIIRAGTSSQLPSEDTQVATTSTDFRNSNNSLLLALPQCNFGIQHDLSFHAPKSDTVDCTQNQNEMLDHQVSLARTCSVVHPSYHVTGSPQPSWNLHKSTWNFSSGYGNSFPAPGSEVFLSLGSCQPSITNKGNMADQCSEVSCSAVTQVTSTENAHKLAEFLAPDHAIQNSVHDFHLRPAQKEKNSFYHGSSSLVQLSHMLLGSKYLHAVKEVLSEVAIYMLEDCNEAFDSLDEIDNEAKMSISSSCSRVQEIPISDSEDLLPFGQPLDSMDGQNCQEANKNRIELLSMLELVDHSYNQCLYQIQNVITSFLSIIQSSRSGTPARFALHTILPLYQRLRKRITSQLLLISQLNAECTKERERSIESSLLQKQWALKQLRKSENQSWRPQRGLPEKSVSVLRAWMFENFLHPYPKDSEKHYLAIKSGLTRSQVSNWFINARVRLWKPMIEEMYAEVNKKKSDEGLDGESIRRMMPHV</sequence>
<dbReference type="SMART" id="SM00389">
    <property type="entry name" value="HOX"/>
    <property type="match status" value="1"/>
</dbReference>
<dbReference type="Proteomes" id="UP001327560">
    <property type="component" value="Chromosome 5"/>
</dbReference>
<keyword evidence="6" id="KW-0804">Transcription</keyword>
<dbReference type="InterPro" id="IPR009057">
    <property type="entry name" value="Homeodomain-like_sf"/>
</dbReference>
<evidence type="ECO:0000313" key="11">
    <source>
        <dbReference type="Proteomes" id="UP001327560"/>
    </source>
</evidence>
<dbReference type="Pfam" id="PF07526">
    <property type="entry name" value="POX"/>
    <property type="match status" value="1"/>
</dbReference>
<dbReference type="AlphaFoldDB" id="A0AAQ3QG46"/>
<dbReference type="Pfam" id="PF05920">
    <property type="entry name" value="Homeobox_KN"/>
    <property type="match status" value="1"/>
</dbReference>
<evidence type="ECO:0000259" key="9">
    <source>
        <dbReference type="PROSITE" id="PS50071"/>
    </source>
</evidence>
<dbReference type="Gene3D" id="1.10.10.60">
    <property type="entry name" value="Homeodomain-like"/>
    <property type="match status" value="1"/>
</dbReference>
<evidence type="ECO:0000256" key="8">
    <source>
        <dbReference type="PROSITE-ProRule" id="PRU00108"/>
    </source>
</evidence>
<dbReference type="CDD" id="cd00086">
    <property type="entry name" value="homeodomain"/>
    <property type="match status" value="1"/>
</dbReference>
<feature type="domain" description="Homeobox" evidence="9">
    <location>
        <begin position="511"/>
        <end position="574"/>
    </location>
</feature>
<evidence type="ECO:0000256" key="2">
    <source>
        <dbReference type="ARBA" id="ARBA00006454"/>
    </source>
</evidence>
<dbReference type="EMBL" id="CP136894">
    <property type="protein sequence ID" value="WOL08191.1"/>
    <property type="molecule type" value="Genomic_DNA"/>
</dbReference>
<dbReference type="PROSITE" id="PS50071">
    <property type="entry name" value="HOMEOBOX_2"/>
    <property type="match status" value="1"/>
</dbReference>
<evidence type="ECO:0000256" key="1">
    <source>
        <dbReference type="ARBA" id="ARBA00004123"/>
    </source>
</evidence>
<name>A0AAQ3QG46_9LILI</name>
<keyword evidence="5 8" id="KW-0371">Homeobox</keyword>
<reference evidence="10 11" key="1">
    <citation type="submission" date="2023-10" db="EMBL/GenBank/DDBJ databases">
        <title>Chromosome-scale genome assembly provides insights into flower coloration mechanisms of Canna indica.</title>
        <authorList>
            <person name="Li C."/>
        </authorList>
    </citation>
    <scope>NUCLEOTIDE SEQUENCE [LARGE SCALE GENOMIC DNA]</scope>
    <source>
        <tissue evidence="10">Flower</tissue>
    </source>
</reference>
<dbReference type="InterPro" id="IPR050224">
    <property type="entry name" value="TALE_homeobox"/>
</dbReference>
<keyword evidence="3" id="KW-0805">Transcription regulation</keyword>
<evidence type="ECO:0000256" key="3">
    <source>
        <dbReference type="ARBA" id="ARBA00023015"/>
    </source>
</evidence>
<dbReference type="InterPro" id="IPR001356">
    <property type="entry name" value="HD"/>
</dbReference>
<proteinExistence type="inferred from homology"/>
<dbReference type="InterPro" id="IPR006563">
    <property type="entry name" value="POX_dom"/>
</dbReference>
<evidence type="ECO:0000256" key="5">
    <source>
        <dbReference type="ARBA" id="ARBA00023155"/>
    </source>
</evidence>
<dbReference type="PANTHER" id="PTHR11850">
    <property type="entry name" value="HOMEOBOX PROTEIN TRANSCRIPTION FACTORS"/>
    <property type="match status" value="1"/>
</dbReference>
<comment type="subcellular location">
    <subcellularLocation>
        <location evidence="1 8">Nucleus</location>
    </subcellularLocation>
</comment>
<organism evidence="10 11">
    <name type="scientific">Canna indica</name>
    <name type="common">Indian-shot</name>
    <dbReference type="NCBI Taxonomy" id="4628"/>
    <lineage>
        <taxon>Eukaryota</taxon>
        <taxon>Viridiplantae</taxon>
        <taxon>Streptophyta</taxon>
        <taxon>Embryophyta</taxon>
        <taxon>Tracheophyta</taxon>
        <taxon>Spermatophyta</taxon>
        <taxon>Magnoliopsida</taxon>
        <taxon>Liliopsida</taxon>
        <taxon>Zingiberales</taxon>
        <taxon>Cannaceae</taxon>
        <taxon>Canna</taxon>
    </lineage>
</organism>
<keyword evidence="11" id="KW-1185">Reference proteome</keyword>
<dbReference type="SMART" id="SM00574">
    <property type="entry name" value="POX"/>
    <property type="match status" value="1"/>
</dbReference>
<evidence type="ECO:0000256" key="7">
    <source>
        <dbReference type="ARBA" id="ARBA00023242"/>
    </source>
</evidence>
<dbReference type="GO" id="GO:0006355">
    <property type="term" value="P:regulation of DNA-templated transcription"/>
    <property type="evidence" value="ECO:0007669"/>
    <property type="project" value="InterPro"/>
</dbReference>
<dbReference type="GO" id="GO:0003677">
    <property type="term" value="F:DNA binding"/>
    <property type="evidence" value="ECO:0007669"/>
    <property type="project" value="UniProtKB-UniRule"/>
</dbReference>
<dbReference type="SUPFAM" id="SSF46689">
    <property type="entry name" value="Homeodomain-like"/>
    <property type="match status" value="1"/>
</dbReference>
<protein>
    <submittedName>
        <fullName evidence="10">BEL1-like homeodomain protein 2</fullName>
    </submittedName>
</protein>
<keyword evidence="4 8" id="KW-0238">DNA-binding</keyword>
<accession>A0AAQ3QG46</accession>